<dbReference type="InterPro" id="IPR020806">
    <property type="entry name" value="PKS_PP-bd"/>
</dbReference>
<comment type="caution">
    <text evidence="6">The sequence shown here is derived from an EMBL/GenBank/DDBJ whole genome shotgun (WGS) entry which is preliminary data.</text>
</comment>
<dbReference type="SUPFAM" id="SSF47336">
    <property type="entry name" value="ACP-like"/>
    <property type="match status" value="2"/>
</dbReference>
<feature type="compositionally biased region" description="Low complexity" evidence="4">
    <location>
        <begin position="1"/>
        <end position="10"/>
    </location>
</feature>
<dbReference type="Gene3D" id="1.10.1200.10">
    <property type="entry name" value="ACP-like"/>
    <property type="match status" value="1"/>
</dbReference>
<feature type="region of interest" description="Disordered" evidence="4">
    <location>
        <begin position="1962"/>
        <end position="1993"/>
    </location>
</feature>
<dbReference type="SMART" id="SM00823">
    <property type="entry name" value="PKS_PP"/>
    <property type="match status" value="2"/>
</dbReference>
<dbReference type="Gene3D" id="3.40.50.12780">
    <property type="entry name" value="N-terminal domain of ligase-like"/>
    <property type="match status" value="1"/>
</dbReference>
<dbReference type="PROSITE" id="PS00455">
    <property type="entry name" value="AMP_BINDING"/>
    <property type="match status" value="2"/>
</dbReference>
<feature type="region of interest" description="Disordered" evidence="4">
    <location>
        <begin position="433"/>
        <end position="454"/>
    </location>
</feature>
<evidence type="ECO:0000256" key="1">
    <source>
        <dbReference type="ARBA" id="ARBA00001957"/>
    </source>
</evidence>
<evidence type="ECO:0000259" key="5">
    <source>
        <dbReference type="PROSITE" id="PS50075"/>
    </source>
</evidence>
<sequence>MTGSSGSRRTLTSEEARAMSDDRATGRRRAADHSPGVREEDLAYWRDRLEGAPPSLELVTDRARPAVRRSTGDRFAVTLGRDTVGRLDEVGRACGVTRFMTLLAVLQLVLGRHAGVRDVSVGTPVRGAEGPRTGGAARPRANTLVLRARWEDDPAFTALLERVRETVLGAHEHADVPFEQVVAAVRPPRDPGRTPLFQVMLAMREPSAGTGAPPGPAVPGAASGVAPPDLTVAWDEALSASGELRGSVEYDADLFDRGTAERMASHYVTLLESALAAPGARVSELVHTTPEERELLAAWGTAAGRARARSVVEAFRAQARRTPDAVALVFEDGTVTYAELRARAEHLAEALAGYGVAPEDVVGLAMERSASLVAAMLAVLMAGAAYLPLDPGHPDARLAFMVEDSGARLVLADREAAFAGDVPVVRVDEDGEDVTRLPAPGRGPGRERRRPRAVHPEQRACVLYTSGSTGRPKGVAVTHRGIAHLVCDADHLGLGPGDVMAQVANTSFDAATFEIWGALLNGARLVGVRKDEALSPRSLRSRIEAHGITAMLLTTALFHVCVDDDPSMFTPLRALFFGGEAADARRVAALRKAAPGLRLVNAYGPTEDTTIASTHDVADVEPGALRVPIGRPIAGARLYVLDASGREAGVGVPGELHLGGAGLARGYVGRPDLTAERFVPSPFGVGERLYRTGDVVRWREDGALEYLGRADTQVKLRGVRIEPEEIASVLATFPGVRAAVADVHGEGEARRLVAYVVMAEAAAAEPRELRAHLAARLPEAMVPAWYVTLPELPLTPNGKLDRRALPPPADADGVQAGTRVAPRDAAEELVAGIWEELLRVPDISAHDDFFALGGHSLLAAQVVARVAARLGAEVSVRDVFEAPTVEAFAARVTAARTAEARAPVTAAGEGPHRLSFAQQRLWFLDRLAPGSPLYNVPLVLTIEGALDVPALAEGVRALARRHASLRTRLVEGDGGEPIQLITEDADVRLEAEDLRRLPETERERQADLLARREAELPFDLETGPLLRVRLLRLADERSVLLLTMHHAVSDGWSVGVLIRDLGALYASAARGEKAPLPALPVQYADYAVWQRRILDGGVREAQLAYWKERLREAPPSLDLPTDRPRPPVPRHVGEAFPLVLPPDLTRRLDEVSRAHGVTRFMTLLAAFQLVLGRHAGVRDVSVGTPVSGRTRPELEDLIGFFVNTLVSRTRWEDELTFTDVLARVREGTLSAYEHQDVPFEQVVAAVRPPRVPGRTPLFQVMLATQNVPVSTDALPGLAVSVREPASRVAKFDLTVAWDEAPSASGELRGSVEYDADLFDRGTVERMMGHYVTLLESALADPGTRVGDLTMMGAEELAALTGAGDDAPTPRAATLHGLFGAAAARWADRTALTQDGRSLTYAELAARSDDVCAYLRAHGVRAGDTVVVRMDRCLAWPVALLGILKAGAAYVPVDVRAPGERFEHVLSDSRAVLVLGSRPGGAPPSDRVPFATVEDAIEAATGEGTHAGRAPYVTHPSAPAYILYTSGTTGRPKGVCVGHANLTHTLEAVAERYALTSDDRVLQFAALTFDVAAEELFATLLRGATVVLLPEGPVPGVDELMSLARRERLSVLNLPASYWHEWVSAAAQHPPSSCPALRLVVVGSERVDAGKLADWQAVAPTHVRWLNAYGPTETTITATVHEPPAPPSPVRSPGAAVPIGRPLPGVRAYVLDAALRPVPRGVPGDLYIAGAGVSHGYLGDPARTAEHFIPDPWGRPGERMYATGDRARHGAGGVLEFLGRSDDQIKLRGFRIELGEVETALAAYPGVRDAVALLREDTPGAPLLAGYVALADGASAEGLRAHLESRLPGYMVPAAIVVLDRLPRGERGKIDRRALPPPVSPARTTGNPPAGELEEAVAAIWREVLALGRVGADDNFFDLGGHSLLIVRVQARLSETLGKKVPVVDLFRFPTVRTLARHLAAGDAPLSPAGSEGRRRADVRKALAGGRPQRRRAT</sequence>
<comment type="cofactor">
    <cofactor evidence="1">
        <name>pantetheine 4'-phosphate</name>
        <dbReference type="ChEBI" id="CHEBI:47942"/>
    </cofactor>
</comment>
<dbReference type="SUPFAM" id="SSF56801">
    <property type="entry name" value="Acetyl-CoA synthetase-like"/>
    <property type="match status" value="2"/>
</dbReference>
<feature type="compositionally biased region" description="Basic and acidic residues" evidence="4">
    <location>
        <begin position="1971"/>
        <end position="1980"/>
    </location>
</feature>
<keyword evidence="2" id="KW-0596">Phosphopantetheine</keyword>
<dbReference type="InterPro" id="IPR020845">
    <property type="entry name" value="AMP-binding_CS"/>
</dbReference>
<dbReference type="Pfam" id="PF00501">
    <property type="entry name" value="AMP-binding"/>
    <property type="match status" value="2"/>
</dbReference>
<dbReference type="Gene3D" id="3.30.559.10">
    <property type="entry name" value="Chloramphenicol acetyltransferase-like domain"/>
    <property type="match status" value="2"/>
</dbReference>
<dbReference type="InterPro" id="IPR036736">
    <property type="entry name" value="ACP-like_sf"/>
</dbReference>
<dbReference type="CDD" id="cd12117">
    <property type="entry name" value="A_NRPS_Srf_like"/>
    <property type="match status" value="1"/>
</dbReference>
<dbReference type="Gene3D" id="3.40.50.1820">
    <property type="entry name" value="alpha/beta hydrolase"/>
    <property type="match status" value="1"/>
</dbReference>
<reference evidence="6 7" key="1">
    <citation type="journal article" date="2019" name="Int. J. Syst. Evol. Microbiol.">
        <title>The Global Catalogue of Microorganisms (GCM) 10K type strain sequencing project: providing services to taxonomists for standard genome sequencing and annotation.</title>
        <authorList>
            <consortium name="The Broad Institute Genomics Platform"/>
            <consortium name="The Broad Institute Genome Sequencing Center for Infectious Disease"/>
            <person name="Wu L."/>
            <person name="Ma J."/>
        </authorList>
    </citation>
    <scope>NUCLEOTIDE SEQUENCE [LARGE SCALE GENOMIC DNA]</scope>
    <source>
        <strain evidence="6 7">JCM 6242</strain>
    </source>
</reference>
<evidence type="ECO:0000256" key="3">
    <source>
        <dbReference type="ARBA" id="ARBA00022553"/>
    </source>
</evidence>
<feature type="region of interest" description="Disordered" evidence="4">
    <location>
        <begin position="1868"/>
        <end position="1889"/>
    </location>
</feature>
<accession>A0ABN3W6Z2</accession>
<dbReference type="CDD" id="cd05930">
    <property type="entry name" value="A_NRPS"/>
    <property type="match status" value="1"/>
</dbReference>
<organism evidence="6 7">
    <name type="scientific">Streptosporangium fragile</name>
    <dbReference type="NCBI Taxonomy" id="46186"/>
    <lineage>
        <taxon>Bacteria</taxon>
        <taxon>Bacillati</taxon>
        <taxon>Actinomycetota</taxon>
        <taxon>Actinomycetes</taxon>
        <taxon>Streptosporangiales</taxon>
        <taxon>Streptosporangiaceae</taxon>
        <taxon>Streptosporangium</taxon>
    </lineage>
</organism>
<feature type="region of interest" description="Disordered" evidence="4">
    <location>
        <begin position="1"/>
        <end position="37"/>
    </location>
</feature>
<dbReference type="PANTHER" id="PTHR45527:SF1">
    <property type="entry name" value="FATTY ACID SYNTHASE"/>
    <property type="match status" value="1"/>
</dbReference>
<dbReference type="InterPro" id="IPR025110">
    <property type="entry name" value="AMP-bd_C"/>
</dbReference>
<dbReference type="InterPro" id="IPR023213">
    <property type="entry name" value="CAT-like_dom_sf"/>
</dbReference>
<dbReference type="PROSITE" id="PS00012">
    <property type="entry name" value="PHOSPHOPANTETHEINE"/>
    <property type="match status" value="1"/>
</dbReference>
<dbReference type="InterPro" id="IPR000873">
    <property type="entry name" value="AMP-dep_synth/lig_dom"/>
</dbReference>
<dbReference type="InterPro" id="IPR042099">
    <property type="entry name" value="ANL_N_sf"/>
</dbReference>
<proteinExistence type="predicted"/>
<evidence type="ECO:0000313" key="6">
    <source>
        <dbReference type="EMBL" id="GAA2898262.1"/>
    </source>
</evidence>
<dbReference type="PROSITE" id="PS50075">
    <property type="entry name" value="CARRIER"/>
    <property type="match status" value="2"/>
</dbReference>
<dbReference type="InterPro" id="IPR009081">
    <property type="entry name" value="PP-bd_ACP"/>
</dbReference>
<dbReference type="InterPro" id="IPR001242">
    <property type="entry name" value="Condensation_dom"/>
</dbReference>
<dbReference type="Proteomes" id="UP001500831">
    <property type="component" value="Unassembled WGS sequence"/>
</dbReference>
<evidence type="ECO:0000313" key="7">
    <source>
        <dbReference type="Proteomes" id="UP001500831"/>
    </source>
</evidence>
<dbReference type="Pfam" id="PF13193">
    <property type="entry name" value="AMP-binding_C"/>
    <property type="match status" value="2"/>
</dbReference>
<dbReference type="Pfam" id="PF00668">
    <property type="entry name" value="Condensation"/>
    <property type="match status" value="2"/>
</dbReference>
<dbReference type="EMBL" id="BAAAVI010000061">
    <property type="protein sequence ID" value="GAA2898262.1"/>
    <property type="molecule type" value="Genomic_DNA"/>
</dbReference>
<dbReference type="Gene3D" id="3.30.559.30">
    <property type="entry name" value="Nonribosomal peptide synthetase, condensation domain"/>
    <property type="match status" value="2"/>
</dbReference>
<dbReference type="Pfam" id="PF00550">
    <property type="entry name" value="PP-binding"/>
    <property type="match status" value="2"/>
</dbReference>
<dbReference type="Gene3D" id="3.30.300.30">
    <property type="match status" value="2"/>
</dbReference>
<dbReference type="CDD" id="cd19531">
    <property type="entry name" value="LCL_NRPS-like"/>
    <property type="match status" value="1"/>
</dbReference>
<dbReference type="Gene3D" id="3.40.50.980">
    <property type="match status" value="2"/>
</dbReference>
<keyword evidence="3" id="KW-0597">Phosphoprotein</keyword>
<dbReference type="NCBIfam" id="TIGR01733">
    <property type="entry name" value="AA-adenyl-dom"/>
    <property type="match status" value="2"/>
</dbReference>
<keyword evidence="7" id="KW-1185">Reference proteome</keyword>
<dbReference type="Gene3D" id="2.30.38.10">
    <property type="entry name" value="Luciferase, Domain 3"/>
    <property type="match status" value="1"/>
</dbReference>
<evidence type="ECO:0000256" key="4">
    <source>
        <dbReference type="SAM" id="MobiDB-lite"/>
    </source>
</evidence>
<dbReference type="PANTHER" id="PTHR45527">
    <property type="entry name" value="NONRIBOSOMAL PEPTIDE SYNTHETASE"/>
    <property type="match status" value="1"/>
</dbReference>
<feature type="domain" description="Carrier" evidence="5">
    <location>
        <begin position="821"/>
        <end position="896"/>
    </location>
</feature>
<dbReference type="SUPFAM" id="SSF52777">
    <property type="entry name" value="CoA-dependent acyltransferases"/>
    <property type="match status" value="3"/>
</dbReference>
<feature type="domain" description="Carrier" evidence="5">
    <location>
        <begin position="1887"/>
        <end position="1962"/>
    </location>
</feature>
<dbReference type="InterPro" id="IPR006162">
    <property type="entry name" value="Ppantetheine_attach_site"/>
</dbReference>
<dbReference type="InterPro" id="IPR029058">
    <property type="entry name" value="AB_hydrolase_fold"/>
</dbReference>
<dbReference type="InterPro" id="IPR045851">
    <property type="entry name" value="AMP-bd_C_sf"/>
</dbReference>
<protein>
    <recommendedName>
        <fullName evidence="5">Carrier domain-containing protein</fullName>
    </recommendedName>
</protein>
<dbReference type="InterPro" id="IPR010071">
    <property type="entry name" value="AA_adenyl_dom"/>
</dbReference>
<gene>
    <name evidence="6" type="ORF">GCM10010517_63350</name>
</gene>
<name>A0ABN3W6Z2_9ACTN</name>
<feature type="compositionally biased region" description="Basic and acidic residues" evidence="4">
    <location>
        <begin position="11"/>
        <end position="37"/>
    </location>
</feature>
<evidence type="ECO:0000256" key="2">
    <source>
        <dbReference type="ARBA" id="ARBA00022450"/>
    </source>
</evidence>